<dbReference type="GeneTree" id="ENSGT01140000285690"/>
<dbReference type="PANTHER" id="PTHR46254:SF3">
    <property type="entry name" value="SECRETED PROTEIN"/>
    <property type="match status" value="1"/>
</dbReference>
<dbReference type="PANTHER" id="PTHR46254">
    <property type="entry name" value="PROTEIN GVQW1-RELATED"/>
    <property type="match status" value="1"/>
</dbReference>
<organism evidence="1 2">
    <name type="scientific">Prolemur simus</name>
    <name type="common">Greater bamboo lemur</name>
    <name type="synonym">Hapalemur simus</name>
    <dbReference type="NCBI Taxonomy" id="1328070"/>
    <lineage>
        <taxon>Eukaryota</taxon>
        <taxon>Metazoa</taxon>
        <taxon>Chordata</taxon>
        <taxon>Craniata</taxon>
        <taxon>Vertebrata</taxon>
        <taxon>Euteleostomi</taxon>
        <taxon>Mammalia</taxon>
        <taxon>Eutheria</taxon>
        <taxon>Euarchontoglires</taxon>
        <taxon>Primates</taxon>
        <taxon>Strepsirrhini</taxon>
        <taxon>Lemuriformes</taxon>
        <taxon>Lemuridae</taxon>
        <taxon>Prolemur</taxon>
    </lineage>
</organism>
<proteinExistence type="predicted"/>
<evidence type="ECO:0000313" key="1">
    <source>
        <dbReference type="Ensembl" id="ENSPSMP00000020555.1"/>
    </source>
</evidence>
<dbReference type="Ensembl" id="ENSPSMT00000023833.1">
    <property type="protein sequence ID" value="ENSPSMP00000020555.1"/>
    <property type="gene ID" value="ENSPSMG00000014521.1"/>
</dbReference>
<protein>
    <submittedName>
        <fullName evidence="1">Uncharacterized protein</fullName>
    </submittedName>
</protein>
<accession>A0A8C8ZPC9</accession>
<dbReference type="Proteomes" id="UP000694414">
    <property type="component" value="Unplaced"/>
</dbReference>
<reference evidence="1" key="2">
    <citation type="submission" date="2025-09" db="UniProtKB">
        <authorList>
            <consortium name="Ensembl"/>
        </authorList>
    </citation>
    <scope>IDENTIFICATION</scope>
</reference>
<sequence length="108" mass="11831">KGAPLPALLPGVTEGGGEGKRHAQGLCWPLVRLHQLQRGVSLFFFILRQSLALLPRLECHGVSPAHSNLRLLGLSDPPASASCLSLPSSWDYRHVPPCPANFFLYIYF</sequence>
<keyword evidence="2" id="KW-1185">Reference proteome</keyword>
<evidence type="ECO:0000313" key="2">
    <source>
        <dbReference type="Proteomes" id="UP000694414"/>
    </source>
</evidence>
<dbReference type="AlphaFoldDB" id="A0A8C8ZPC9"/>
<reference evidence="1" key="1">
    <citation type="submission" date="2025-08" db="UniProtKB">
        <authorList>
            <consortium name="Ensembl"/>
        </authorList>
    </citation>
    <scope>IDENTIFICATION</scope>
</reference>
<name>A0A8C8ZPC9_PROSS</name>